<feature type="compositionally biased region" description="Basic and acidic residues" evidence="1">
    <location>
        <begin position="30"/>
        <end position="47"/>
    </location>
</feature>
<feature type="compositionally biased region" description="Basic and acidic residues" evidence="1">
    <location>
        <begin position="193"/>
        <end position="204"/>
    </location>
</feature>
<dbReference type="EMBL" id="LCRD01000040">
    <property type="protein sequence ID" value="KKW29564.1"/>
    <property type="molecule type" value="Genomic_DNA"/>
</dbReference>
<evidence type="ECO:0000313" key="2">
    <source>
        <dbReference type="EMBL" id="KKW29564.1"/>
    </source>
</evidence>
<comment type="caution">
    <text evidence="2">The sequence shown here is derived from an EMBL/GenBank/DDBJ whole genome shotgun (WGS) entry which is preliminary data.</text>
</comment>
<name>A0A0G2AB01_9BACT</name>
<proteinExistence type="predicted"/>
<dbReference type="Proteomes" id="UP000034846">
    <property type="component" value="Unassembled WGS sequence"/>
</dbReference>
<dbReference type="AlphaFoldDB" id="A0A0G2AB01"/>
<protein>
    <submittedName>
        <fullName evidence="2">Uncharacterized protein</fullName>
    </submittedName>
</protein>
<feature type="region of interest" description="Disordered" evidence="1">
    <location>
        <begin position="1"/>
        <end position="97"/>
    </location>
</feature>
<accession>A0A0G2AB01</accession>
<evidence type="ECO:0000256" key="1">
    <source>
        <dbReference type="SAM" id="MobiDB-lite"/>
    </source>
</evidence>
<reference evidence="2 3" key="1">
    <citation type="journal article" date="2015" name="Nature">
        <title>rRNA introns, odd ribosomes, and small enigmatic genomes across a large radiation of phyla.</title>
        <authorList>
            <person name="Brown C.T."/>
            <person name="Hug L.A."/>
            <person name="Thomas B.C."/>
            <person name="Sharon I."/>
            <person name="Castelle C.J."/>
            <person name="Singh A."/>
            <person name="Wilkins M.J."/>
            <person name="Williams K.H."/>
            <person name="Banfield J.F."/>
        </authorList>
    </citation>
    <scope>NUCLEOTIDE SEQUENCE [LARGE SCALE GENOMIC DNA]</scope>
</reference>
<evidence type="ECO:0000313" key="3">
    <source>
        <dbReference type="Proteomes" id="UP000034846"/>
    </source>
</evidence>
<feature type="region of interest" description="Disordered" evidence="1">
    <location>
        <begin position="158"/>
        <end position="204"/>
    </location>
</feature>
<organism evidence="2 3">
    <name type="scientific">Candidatus Uhrbacteria bacterium GW2011_GWD2_52_7</name>
    <dbReference type="NCBI Taxonomy" id="1618989"/>
    <lineage>
        <taxon>Bacteria</taxon>
        <taxon>Candidatus Uhriibacteriota</taxon>
    </lineage>
</organism>
<sequence>VVRRGEGEGYLRITTAHSPPRSLRTSRKGRGLEGGDSRPRREADDRWTIMMDMNSLRPKGGRKDYHQNDSCSFRPKGRGHDQQNLKPTNALVKADSSRNVREITPCAVQKGEGEMEPRVTNASCLPRILGSREGARPGGFQTSPRSGWNQCTRMKHYALHPKGRGQSPYTQRPDSSSKKVDGMQMHTRIPHTPSEDVKIRCSLA</sequence>
<gene>
    <name evidence="2" type="ORF">UY72_C0040G0006</name>
</gene>
<feature type="non-terminal residue" evidence="2">
    <location>
        <position position="1"/>
    </location>
</feature>